<sequence>MKLVIFSATGTVGKQAVQQALEQGHTVTAFARNLTKLDIQHPQLRLAQGDVMDAVAVETAIQGQDAVVCVLGAGKQLKSTIRSEGTQQIIQAMQQVGVRRLICLSTLGAGDSWSNLNLYWKYVMFGFILRQVFADHQRQEALVKSSGLDWTIVRPSALTDGPRTGQYRHSFPSSDRNITLQISRADVADFILKQLSDQSSLYQSPSLSY</sequence>
<dbReference type="Gene3D" id="3.40.50.720">
    <property type="entry name" value="NAD(P)-binding Rossmann-like Domain"/>
    <property type="match status" value="1"/>
</dbReference>
<gene>
    <name evidence="2" type="ORF">ACFVKH_05980</name>
</gene>
<dbReference type="PANTHER" id="PTHR43355:SF2">
    <property type="entry name" value="FLAVIN REDUCTASE (NADPH)"/>
    <property type="match status" value="1"/>
</dbReference>
<evidence type="ECO:0000259" key="1">
    <source>
        <dbReference type="Pfam" id="PF13460"/>
    </source>
</evidence>
<dbReference type="CDD" id="cd05244">
    <property type="entry name" value="BVR-B_like_SDR_a"/>
    <property type="match status" value="1"/>
</dbReference>
<reference evidence="2 3" key="1">
    <citation type="submission" date="2024-10" db="EMBL/GenBank/DDBJ databases">
        <authorList>
            <person name="Ratan Roy A."/>
            <person name="Morales Sandoval P.H."/>
            <person name="De Los Santos Villalobos S."/>
            <person name="Chakraborty S."/>
            <person name="Mukherjee J."/>
        </authorList>
    </citation>
    <scope>NUCLEOTIDE SEQUENCE [LARGE SCALE GENOMIC DNA]</scope>
    <source>
        <strain evidence="2 3">S1</strain>
    </source>
</reference>
<name>A0ABW6ICB9_9CYAN</name>
<feature type="domain" description="NAD(P)-binding" evidence="1">
    <location>
        <begin position="8"/>
        <end position="197"/>
    </location>
</feature>
<proteinExistence type="predicted"/>
<protein>
    <submittedName>
        <fullName evidence="2">NAD(P)-dependent oxidoreductase</fullName>
    </submittedName>
</protein>
<evidence type="ECO:0000313" key="2">
    <source>
        <dbReference type="EMBL" id="MFE4105816.1"/>
    </source>
</evidence>
<dbReference type="InterPro" id="IPR051606">
    <property type="entry name" value="Polyketide_Oxido-like"/>
</dbReference>
<evidence type="ECO:0000313" key="3">
    <source>
        <dbReference type="Proteomes" id="UP001600165"/>
    </source>
</evidence>
<dbReference type="SUPFAM" id="SSF51735">
    <property type="entry name" value="NAD(P)-binding Rossmann-fold domains"/>
    <property type="match status" value="1"/>
</dbReference>
<dbReference type="InterPro" id="IPR016040">
    <property type="entry name" value="NAD(P)-bd_dom"/>
</dbReference>
<keyword evidence="3" id="KW-1185">Reference proteome</keyword>
<organism evidence="2 3">
    <name type="scientific">Almyronema epifaneia S1</name>
    <dbReference type="NCBI Taxonomy" id="2991925"/>
    <lineage>
        <taxon>Bacteria</taxon>
        <taxon>Bacillati</taxon>
        <taxon>Cyanobacteriota</taxon>
        <taxon>Cyanophyceae</taxon>
        <taxon>Nodosilineales</taxon>
        <taxon>Nodosilineaceae</taxon>
        <taxon>Almyronema</taxon>
        <taxon>Almyronema epifaneia</taxon>
    </lineage>
</organism>
<comment type="caution">
    <text evidence="2">The sequence shown here is derived from an EMBL/GenBank/DDBJ whole genome shotgun (WGS) entry which is preliminary data.</text>
</comment>
<dbReference type="RefSeq" id="WP_377962972.1">
    <property type="nucleotide sequence ID" value="NZ_JBHZOL010000036.1"/>
</dbReference>
<dbReference type="EMBL" id="JBHZOL010000036">
    <property type="protein sequence ID" value="MFE4105816.1"/>
    <property type="molecule type" value="Genomic_DNA"/>
</dbReference>
<accession>A0ABW6ICB9</accession>
<dbReference type="Pfam" id="PF13460">
    <property type="entry name" value="NAD_binding_10"/>
    <property type="match status" value="1"/>
</dbReference>
<dbReference type="PANTHER" id="PTHR43355">
    <property type="entry name" value="FLAVIN REDUCTASE (NADPH)"/>
    <property type="match status" value="1"/>
</dbReference>
<dbReference type="Proteomes" id="UP001600165">
    <property type="component" value="Unassembled WGS sequence"/>
</dbReference>
<dbReference type="InterPro" id="IPR036291">
    <property type="entry name" value="NAD(P)-bd_dom_sf"/>
</dbReference>